<dbReference type="SMART" id="SM00427">
    <property type="entry name" value="H2B"/>
    <property type="match status" value="1"/>
</dbReference>
<dbReference type="Pfam" id="PF00125">
    <property type="entry name" value="Histone"/>
    <property type="match status" value="1"/>
</dbReference>
<evidence type="ECO:0000259" key="2">
    <source>
        <dbReference type="Pfam" id="PF00125"/>
    </source>
</evidence>
<organism evidence="3 4">
    <name type="scientific">Paramecium pentaurelia</name>
    <dbReference type="NCBI Taxonomy" id="43138"/>
    <lineage>
        <taxon>Eukaryota</taxon>
        <taxon>Sar</taxon>
        <taxon>Alveolata</taxon>
        <taxon>Ciliophora</taxon>
        <taxon>Intramacronucleata</taxon>
        <taxon>Oligohymenophorea</taxon>
        <taxon>Peniculida</taxon>
        <taxon>Parameciidae</taxon>
        <taxon>Paramecium</taxon>
    </lineage>
</organism>
<name>A0A8S1V207_9CILI</name>
<dbReference type="GO" id="GO:0005634">
    <property type="term" value="C:nucleus"/>
    <property type="evidence" value="ECO:0007669"/>
    <property type="project" value="UniProtKB-ARBA"/>
</dbReference>
<dbReference type="InterPro" id="IPR000558">
    <property type="entry name" value="Histone_H2B"/>
</dbReference>
<dbReference type="FunFam" id="1.10.20.10:FF:000043">
    <property type="entry name" value="Histone H2B"/>
    <property type="match status" value="1"/>
</dbReference>
<dbReference type="CDD" id="cd22910">
    <property type="entry name" value="HFD_H2B"/>
    <property type="match status" value="1"/>
</dbReference>
<dbReference type="EMBL" id="CAJJDO010000049">
    <property type="protein sequence ID" value="CAD8168786.1"/>
    <property type="molecule type" value="Genomic_DNA"/>
</dbReference>
<keyword evidence="4" id="KW-1185">Reference proteome</keyword>
<comment type="similarity">
    <text evidence="1">Belongs to the histone H2B family.</text>
</comment>
<protein>
    <recommendedName>
        <fullName evidence="2">Core Histone H2A/H2B/H3 domain-containing protein</fullName>
    </recommendedName>
</protein>
<dbReference type="GO" id="GO:0030527">
    <property type="term" value="F:structural constituent of chromatin"/>
    <property type="evidence" value="ECO:0007669"/>
    <property type="project" value="InterPro"/>
</dbReference>
<evidence type="ECO:0000313" key="4">
    <source>
        <dbReference type="Proteomes" id="UP000689195"/>
    </source>
</evidence>
<dbReference type="AlphaFoldDB" id="A0A8S1V207"/>
<dbReference type="OrthoDB" id="305527at2759"/>
<dbReference type="InterPro" id="IPR007125">
    <property type="entry name" value="H2A/H2B/H3"/>
</dbReference>
<dbReference type="GO" id="GO:0000786">
    <property type="term" value="C:nucleosome"/>
    <property type="evidence" value="ECO:0007669"/>
    <property type="project" value="InterPro"/>
</dbReference>
<evidence type="ECO:0000256" key="1">
    <source>
        <dbReference type="ARBA" id="ARBA00006846"/>
    </source>
</evidence>
<dbReference type="Proteomes" id="UP000689195">
    <property type="component" value="Unassembled WGS sequence"/>
</dbReference>
<reference evidence="3" key="1">
    <citation type="submission" date="2021-01" db="EMBL/GenBank/DDBJ databases">
        <authorList>
            <consortium name="Genoscope - CEA"/>
            <person name="William W."/>
        </authorList>
    </citation>
    <scope>NUCLEOTIDE SEQUENCE</scope>
</reference>
<feature type="domain" description="Core Histone H2A/H2B/H3" evidence="2">
    <location>
        <begin position="13"/>
        <end position="97"/>
    </location>
</feature>
<proteinExistence type="inferred from homology"/>
<comment type="caution">
    <text evidence="3">The sequence shown here is derived from an EMBL/GenBank/DDBJ whole genome shotgun (WGS) entry which is preliminary data.</text>
</comment>
<dbReference type="GO" id="GO:0003677">
    <property type="term" value="F:DNA binding"/>
    <property type="evidence" value="ECO:0007669"/>
    <property type="project" value="InterPro"/>
</dbReference>
<accession>A0A8S1V207</accession>
<gene>
    <name evidence="3" type="ORF">PPENT_87.1.T0490292</name>
</gene>
<evidence type="ECO:0000313" key="3">
    <source>
        <dbReference type="EMBL" id="CAD8168786.1"/>
    </source>
</evidence>
<sequence length="138" mass="16212">MSPTKVGAKKTVKNLKTKKKYENSTTRCKRSFELYIYKVLKQVHPDLSVTKKAMNIMNSFINDIFDRIILEVSHLVRFSDKKRKTLRPREIQTAVKLLFPGKLVNYAIKDGVKALTNYNFYFLKQQQDSPFCNFQVQK</sequence>
<dbReference type="PANTHER" id="PTHR23428">
    <property type="entry name" value="HISTONE H2B"/>
    <property type="match status" value="1"/>
</dbReference>